<dbReference type="GO" id="GO:0008410">
    <property type="term" value="F:CoA-transferase activity"/>
    <property type="evidence" value="ECO:0007669"/>
    <property type="project" value="TreeGrafter"/>
</dbReference>
<dbReference type="SUPFAM" id="SSF89796">
    <property type="entry name" value="CoA-transferase family III (CaiB/BaiF)"/>
    <property type="match status" value="1"/>
</dbReference>
<keyword evidence="3" id="KW-1185">Reference proteome</keyword>
<keyword evidence="1 2" id="KW-0808">Transferase</keyword>
<proteinExistence type="predicted"/>
<gene>
    <name evidence="2" type="ORF">OL599_07280</name>
</gene>
<evidence type="ECO:0000256" key="1">
    <source>
        <dbReference type="ARBA" id="ARBA00022679"/>
    </source>
</evidence>
<organism evidence="2 3">
    <name type="scientific">Limobrevibacterium gyesilva</name>
    <dbReference type="NCBI Taxonomy" id="2991712"/>
    <lineage>
        <taxon>Bacteria</taxon>
        <taxon>Pseudomonadati</taxon>
        <taxon>Pseudomonadota</taxon>
        <taxon>Alphaproteobacteria</taxon>
        <taxon>Acetobacterales</taxon>
        <taxon>Acetobacteraceae</taxon>
        <taxon>Limobrevibacterium</taxon>
    </lineage>
</organism>
<dbReference type="PANTHER" id="PTHR48207">
    <property type="entry name" value="SUCCINATE--HYDROXYMETHYLGLUTARATE COA-TRANSFERASE"/>
    <property type="match status" value="1"/>
</dbReference>
<dbReference type="Proteomes" id="UP001165679">
    <property type="component" value="Unassembled WGS sequence"/>
</dbReference>
<protein>
    <submittedName>
        <fullName evidence="2">CoA transferase</fullName>
    </submittedName>
</protein>
<dbReference type="Pfam" id="PF02515">
    <property type="entry name" value="CoA_transf_3"/>
    <property type="match status" value="1"/>
</dbReference>
<comment type="caution">
    <text evidence="2">The sequence shown here is derived from an EMBL/GenBank/DDBJ whole genome shotgun (WGS) entry which is preliminary data.</text>
</comment>
<dbReference type="Gene3D" id="3.30.1540.10">
    <property type="entry name" value="formyl-coa transferase, domain 3"/>
    <property type="match status" value="1"/>
</dbReference>
<dbReference type="RefSeq" id="WP_264713009.1">
    <property type="nucleotide sequence ID" value="NZ_JAPDNT010000003.1"/>
</dbReference>
<dbReference type="InterPro" id="IPR003673">
    <property type="entry name" value="CoA-Trfase_fam_III"/>
</dbReference>
<dbReference type="InterPro" id="IPR050483">
    <property type="entry name" value="CoA-transferase_III_domain"/>
</dbReference>
<dbReference type="InterPro" id="IPR023606">
    <property type="entry name" value="CoA-Trfase_III_dom_1_sf"/>
</dbReference>
<name>A0AA41YIS7_9PROT</name>
<dbReference type="AlphaFoldDB" id="A0AA41YIS7"/>
<sequence length="390" mass="42387">MSKRPLSRFKVIDLTRVRAGPTAVRQLADWGADVIKIESPAGDAGLGGARHGPDFQNLHRNKRSLTLDLKQPEGLEIMRRLVRQADVVVENYRPDVKFRLKIDYESLRALNPRLVYASISGFGQDGPYRDRPGFDQIAQGLGGLMSITGLPGQGPVRVGIPVADLTAGIFAAMGILVALLEREESGEGQWVQSSLLGAQISMLDFQAARWTIGKEVPGQAGNDHPTSIPTGVFATADGHINIAAAGTEMYRRLCAALSADHLATNPDYASDKGRSQNRKALNAEIEAITRGKTSAEWIAELNKAGVPSGPINSMDEVFADPQVRHLNMTRRVPHKALGEVEVIGQPIELSRTKWEIHSPTPEAGEHTEEVLRELGYDDAAIAALHERKVV</sequence>
<dbReference type="EMBL" id="JAPDNT010000003">
    <property type="protein sequence ID" value="MCW3474381.1"/>
    <property type="molecule type" value="Genomic_DNA"/>
</dbReference>
<reference evidence="2" key="2">
    <citation type="submission" date="2022-10" db="EMBL/GenBank/DDBJ databases">
        <authorList>
            <person name="Trinh H.N."/>
        </authorList>
    </citation>
    <scope>NUCLEOTIDE SEQUENCE</scope>
    <source>
        <strain evidence="2">RN2-1</strain>
    </source>
</reference>
<evidence type="ECO:0000313" key="2">
    <source>
        <dbReference type="EMBL" id="MCW3474381.1"/>
    </source>
</evidence>
<dbReference type="Gene3D" id="3.40.50.10540">
    <property type="entry name" value="Crotonobetainyl-coa:carnitine coa-transferase, domain 1"/>
    <property type="match status" value="1"/>
</dbReference>
<accession>A0AA41YIS7</accession>
<reference evidence="2" key="1">
    <citation type="submission" date="2022-09" db="EMBL/GenBank/DDBJ databases">
        <title>Rhodovastum sp. nov. RN2-1 isolated from soil in Seongnam, South Korea.</title>
        <authorList>
            <person name="Le N.T."/>
        </authorList>
    </citation>
    <scope>NUCLEOTIDE SEQUENCE</scope>
    <source>
        <strain evidence="2">RN2-1</strain>
    </source>
</reference>
<dbReference type="InterPro" id="IPR044855">
    <property type="entry name" value="CoA-Trfase_III_dom3_sf"/>
</dbReference>
<dbReference type="PANTHER" id="PTHR48207:SF3">
    <property type="entry name" value="SUCCINATE--HYDROXYMETHYLGLUTARATE COA-TRANSFERASE"/>
    <property type="match status" value="1"/>
</dbReference>
<evidence type="ECO:0000313" key="3">
    <source>
        <dbReference type="Proteomes" id="UP001165679"/>
    </source>
</evidence>